<dbReference type="STRING" id="1227549.SAMN05444007_106187"/>
<evidence type="ECO:0000259" key="7">
    <source>
        <dbReference type="Pfam" id="PF00892"/>
    </source>
</evidence>
<organism evidence="8 9">
    <name type="scientific">Cribrihabitans marinus</name>
    <dbReference type="NCBI Taxonomy" id="1227549"/>
    <lineage>
        <taxon>Bacteria</taxon>
        <taxon>Pseudomonadati</taxon>
        <taxon>Pseudomonadota</taxon>
        <taxon>Alphaproteobacteria</taxon>
        <taxon>Rhodobacterales</taxon>
        <taxon>Paracoccaceae</taxon>
        <taxon>Cribrihabitans</taxon>
    </lineage>
</organism>
<dbReference type="InterPro" id="IPR000620">
    <property type="entry name" value="EamA_dom"/>
</dbReference>
<dbReference type="AlphaFoldDB" id="A0A1H7B5J0"/>
<reference evidence="8 9" key="1">
    <citation type="submission" date="2016-10" db="EMBL/GenBank/DDBJ databases">
        <authorList>
            <person name="de Groot N.N."/>
        </authorList>
    </citation>
    <scope>NUCLEOTIDE SEQUENCE [LARGE SCALE GENOMIC DNA]</scope>
    <source>
        <strain evidence="8 9">DSM 29340</strain>
    </source>
</reference>
<evidence type="ECO:0000256" key="1">
    <source>
        <dbReference type="ARBA" id="ARBA00004141"/>
    </source>
</evidence>
<keyword evidence="9" id="KW-1185">Reference proteome</keyword>
<feature type="transmembrane region" description="Helical" evidence="6">
    <location>
        <begin position="186"/>
        <end position="210"/>
    </location>
</feature>
<dbReference type="PANTHER" id="PTHR22911:SF6">
    <property type="entry name" value="SOLUTE CARRIER FAMILY 35 MEMBER G1"/>
    <property type="match status" value="1"/>
</dbReference>
<dbReference type="Pfam" id="PF00892">
    <property type="entry name" value="EamA"/>
    <property type="match status" value="2"/>
</dbReference>
<evidence type="ECO:0000313" key="9">
    <source>
        <dbReference type="Proteomes" id="UP000199379"/>
    </source>
</evidence>
<dbReference type="Proteomes" id="UP000199379">
    <property type="component" value="Unassembled WGS sequence"/>
</dbReference>
<keyword evidence="3 6" id="KW-0812">Transmembrane</keyword>
<feature type="domain" description="EamA" evidence="7">
    <location>
        <begin position="19"/>
        <end position="148"/>
    </location>
</feature>
<feature type="domain" description="EamA" evidence="7">
    <location>
        <begin position="159"/>
        <end position="300"/>
    </location>
</feature>
<dbReference type="PANTHER" id="PTHR22911">
    <property type="entry name" value="ACYL-MALONYL CONDENSING ENZYME-RELATED"/>
    <property type="match status" value="1"/>
</dbReference>
<comment type="subcellular location">
    <subcellularLocation>
        <location evidence="1">Membrane</location>
        <topology evidence="1">Multi-pass membrane protein</topology>
    </subcellularLocation>
</comment>
<name>A0A1H7B5J0_9RHOB</name>
<keyword evidence="5 6" id="KW-0472">Membrane</keyword>
<feature type="transmembrane region" description="Helical" evidence="6">
    <location>
        <begin position="155"/>
        <end position="174"/>
    </location>
</feature>
<evidence type="ECO:0000256" key="4">
    <source>
        <dbReference type="ARBA" id="ARBA00022989"/>
    </source>
</evidence>
<evidence type="ECO:0000256" key="5">
    <source>
        <dbReference type="ARBA" id="ARBA00023136"/>
    </source>
</evidence>
<feature type="transmembrane region" description="Helical" evidence="6">
    <location>
        <begin position="103"/>
        <end position="123"/>
    </location>
</feature>
<feature type="transmembrane region" description="Helical" evidence="6">
    <location>
        <begin position="264"/>
        <end position="282"/>
    </location>
</feature>
<dbReference type="EMBL" id="FNYD01000006">
    <property type="protein sequence ID" value="SEJ69550.1"/>
    <property type="molecule type" value="Genomic_DNA"/>
</dbReference>
<feature type="transmembrane region" description="Helical" evidence="6">
    <location>
        <begin position="47"/>
        <end position="68"/>
    </location>
</feature>
<comment type="similarity">
    <text evidence="2">Belongs to the drug/metabolite transporter (DMT) superfamily. 10 TMS drug/metabolite exporter (DME) (TC 2.A.7.3) family.</text>
</comment>
<evidence type="ECO:0000256" key="2">
    <source>
        <dbReference type="ARBA" id="ARBA00009853"/>
    </source>
</evidence>
<gene>
    <name evidence="8" type="ORF">SAMN05444007_106187</name>
</gene>
<feature type="transmembrane region" description="Helical" evidence="6">
    <location>
        <begin position="230"/>
        <end position="252"/>
    </location>
</feature>
<proteinExistence type="inferred from homology"/>
<feature type="transmembrane region" description="Helical" evidence="6">
    <location>
        <begin position="80"/>
        <end position="97"/>
    </location>
</feature>
<feature type="transmembrane region" description="Helical" evidence="6">
    <location>
        <begin position="130"/>
        <end position="149"/>
    </location>
</feature>
<protein>
    <submittedName>
        <fullName evidence="8">EamA-like transporter family protein</fullName>
    </submittedName>
</protein>
<evidence type="ECO:0000256" key="6">
    <source>
        <dbReference type="SAM" id="Phobius"/>
    </source>
</evidence>
<keyword evidence="4 6" id="KW-1133">Transmembrane helix</keyword>
<feature type="transmembrane region" description="Helical" evidence="6">
    <location>
        <begin position="21"/>
        <end position="41"/>
    </location>
</feature>
<feature type="transmembrane region" description="Helical" evidence="6">
    <location>
        <begin position="288"/>
        <end position="306"/>
    </location>
</feature>
<evidence type="ECO:0000313" key="8">
    <source>
        <dbReference type="EMBL" id="SEJ69550.1"/>
    </source>
</evidence>
<accession>A0A1H7B5J0</accession>
<sequence length="309" mass="32734">MQGSKDVMQSEQQTAPLAAAALMLSAMAIIGVIDNAVVLLAEEIGLWQFHFTRSLAMLPLLCVLPVLGLGSLRPRRPWRVALRSLLIALAMLFYFSALALMPIAQALAGLFTSPLFILVITVTGRRTRIGPWRVLAVVLGFAGILFVLQPDPEKLDLMVFLPVAGGFFYALAAIATRTICAGESTVALLAGMMLALGIMGLCGLLWLALFPAHPAPGPAGFVGRGWVWPMGAAGPWVLVQAVGSLAAVFMLIKAYQLGEPSQVSVFEYSVMVFGPLFAWVALGQVLGPWQVAGIGLIAVAGGIIALRSR</sequence>
<dbReference type="GO" id="GO:0016020">
    <property type="term" value="C:membrane"/>
    <property type="evidence" value="ECO:0007669"/>
    <property type="project" value="UniProtKB-SubCell"/>
</dbReference>
<dbReference type="InterPro" id="IPR037185">
    <property type="entry name" value="EmrE-like"/>
</dbReference>
<dbReference type="SUPFAM" id="SSF103481">
    <property type="entry name" value="Multidrug resistance efflux transporter EmrE"/>
    <property type="match status" value="2"/>
</dbReference>
<evidence type="ECO:0000256" key="3">
    <source>
        <dbReference type="ARBA" id="ARBA00022692"/>
    </source>
</evidence>